<dbReference type="PROSITE" id="PS51118">
    <property type="entry name" value="HTH_HXLR"/>
    <property type="match status" value="1"/>
</dbReference>
<dbReference type="Gene3D" id="3.30.1050.10">
    <property type="entry name" value="SCP2 sterol-binding domain"/>
    <property type="match status" value="1"/>
</dbReference>
<keyword evidence="3" id="KW-0804">Transcription</keyword>
<accession>A0AAD1IJM1</accession>
<evidence type="ECO:0000256" key="1">
    <source>
        <dbReference type="ARBA" id="ARBA00023015"/>
    </source>
</evidence>
<gene>
    <name evidence="5" type="ORF">MLIT_24770</name>
</gene>
<evidence type="ECO:0000259" key="4">
    <source>
        <dbReference type="PROSITE" id="PS51118"/>
    </source>
</evidence>
<dbReference type="GO" id="GO:0003677">
    <property type="term" value="F:DNA binding"/>
    <property type="evidence" value="ECO:0007669"/>
    <property type="project" value="UniProtKB-KW"/>
</dbReference>
<keyword evidence="1" id="KW-0805">Transcription regulation</keyword>
<organism evidence="5 6">
    <name type="scientific">Mycolicibacterium litorale</name>
    <dbReference type="NCBI Taxonomy" id="758802"/>
    <lineage>
        <taxon>Bacteria</taxon>
        <taxon>Bacillati</taxon>
        <taxon>Actinomycetota</taxon>
        <taxon>Actinomycetes</taxon>
        <taxon>Mycobacteriales</taxon>
        <taxon>Mycobacteriaceae</taxon>
        <taxon>Mycolicibacterium</taxon>
    </lineage>
</organism>
<dbReference type="AlphaFoldDB" id="A0AAD1IJM1"/>
<dbReference type="SUPFAM" id="SSF55718">
    <property type="entry name" value="SCP-like"/>
    <property type="match status" value="1"/>
</dbReference>
<dbReference type="RefSeq" id="WP_134053159.1">
    <property type="nucleotide sequence ID" value="NZ_AP022586.1"/>
</dbReference>
<dbReference type="EMBL" id="AP022586">
    <property type="protein sequence ID" value="BBY16885.1"/>
    <property type="molecule type" value="Genomic_DNA"/>
</dbReference>
<dbReference type="InterPro" id="IPR002577">
    <property type="entry name" value="HTH_HxlR"/>
</dbReference>
<dbReference type="PANTHER" id="PTHR33204">
    <property type="entry name" value="TRANSCRIPTIONAL REGULATOR, MARR FAMILY"/>
    <property type="match status" value="1"/>
</dbReference>
<dbReference type="CDD" id="cd00090">
    <property type="entry name" value="HTH_ARSR"/>
    <property type="match status" value="1"/>
</dbReference>
<dbReference type="InterPro" id="IPR011991">
    <property type="entry name" value="ArsR-like_HTH"/>
</dbReference>
<keyword evidence="6" id="KW-1185">Reference proteome</keyword>
<proteinExistence type="predicted"/>
<dbReference type="InterPro" id="IPR036388">
    <property type="entry name" value="WH-like_DNA-bd_sf"/>
</dbReference>
<protein>
    <submittedName>
        <fullName evidence="5">HxlR family transcriptional regulator</fullName>
    </submittedName>
</protein>
<keyword evidence="2" id="KW-0238">DNA-binding</keyword>
<dbReference type="Gene3D" id="1.10.10.10">
    <property type="entry name" value="Winged helix-like DNA-binding domain superfamily/Winged helix DNA-binding domain"/>
    <property type="match status" value="1"/>
</dbReference>
<evidence type="ECO:0000256" key="2">
    <source>
        <dbReference type="ARBA" id="ARBA00023125"/>
    </source>
</evidence>
<dbReference type="InterPro" id="IPR036527">
    <property type="entry name" value="SCP2_sterol-bd_dom_sf"/>
</dbReference>
<dbReference type="SUPFAM" id="SSF46785">
    <property type="entry name" value="Winged helix' DNA-binding domain"/>
    <property type="match status" value="1"/>
</dbReference>
<dbReference type="Pfam" id="PF01638">
    <property type="entry name" value="HxlR"/>
    <property type="match status" value="1"/>
</dbReference>
<feature type="domain" description="HTH hxlR-type" evidence="4">
    <location>
        <begin position="8"/>
        <end position="103"/>
    </location>
</feature>
<evidence type="ECO:0000313" key="5">
    <source>
        <dbReference type="EMBL" id="BBY16885.1"/>
    </source>
</evidence>
<sequence>MSGYGQFCPVAKAMELLDERWTLLVVRELLLGSTHFNELRRGVPKMSPALLSKRLKSLTRAGVVERSEIDGRTGYSLTARGQELAAVVEALGTWGVRWIGELGDEDLDPHLLMWDMRRTIPVAEWPDTRTTLAFRLEGADARAARWWLVVADGQADVCDVDPGYDVAATVQTSLRTLTAVWRGDVSWQRAMLDGSVAVSGAAEARRAVPAWIGQGSLAAVPRAADRDFGVISRG</sequence>
<dbReference type="InterPro" id="IPR036390">
    <property type="entry name" value="WH_DNA-bd_sf"/>
</dbReference>
<evidence type="ECO:0000256" key="3">
    <source>
        <dbReference type="ARBA" id="ARBA00023163"/>
    </source>
</evidence>
<dbReference type="PANTHER" id="PTHR33204:SF18">
    <property type="entry name" value="TRANSCRIPTIONAL REGULATORY PROTEIN"/>
    <property type="match status" value="1"/>
</dbReference>
<name>A0AAD1IJM1_9MYCO</name>
<evidence type="ECO:0000313" key="6">
    <source>
        <dbReference type="Proteomes" id="UP000466607"/>
    </source>
</evidence>
<reference evidence="5 6" key="1">
    <citation type="journal article" date="2019" name="Emerg. Microbes Infect.">
        <title>Comprehensive subspecies identification of 175 nontuberculous mycobacteria species based on 7547 genomic profiles.</title>
        <authorList>
            <person name="Matsumoto Y."/>
            <person name="Kinjo T."/>
            <person name="Motooka D."/>
            <person name="Nabeya D."/>
            <person name="Jung N."/>
            <person name="Uechi K."/>
            <person name="Horii T."/>
            <person name="Iida T."/>
            <person name="Fujita J."/>
            <person name="Nakamura S."/>
        </authorList>
    </citation>
    <scope>NUCLEOTIDE SEQUENCE [LARGE SCALE GENOMIC DNA]</scope>
    <source>
        <strain evidence="5 6">JCM 17423</strain>
    </source>
</reference>
<dbReference type="Proteomes" id="UP000466607">
    <property type="component" value="Chromosome"/>
</dbReference>